<sequence>MSAIGSMQSHARRLRLGELLANPALLFGGTILLLVVLSAIFAPQIAGTDPFLIRPRLRFRAPDSAFWFGTDALGRDVFALVVHGGRLSLLVGLLCALAGAVIGSLLGLVAGYLRAFDAVIMRLMDGMMAIPSLLFAVALVCLVGPSLFSIVAAITFSEIPRVTRLVRSVVLSVREESYVRAAEGLGIPGYLVLLRHILPTCLAPLIVQTTYMFAAAMLAEAVLGFLGVGFPPDMPSWGNVLAEGRAVFQRAPWTIIAPGLFLAATVMAVNLLGDGLRDRLDPRLSRATGATS</sequence>
<accession>A8I2G2</accession>
<dbReference type="HOGENOM" id="CLU_028518_1_1_5"/>
<evidence type="ECO:0000256" key="2">
    <source>
        <dbReference type="ARBA" id="ARBA00022448"/>
    </source>
</evidence>
<dbReference type="InterPro" id="IPR000515">
    <property type="entry name" value="MetI-like"/>
</dbReference>
<dbReference type="Pfam" id="PF00528">
    <property type="entry name" value="BPD_transp_1"/>
    <property type="match status" value="1"/>
</dbReference>
<reference evidence="9 10" key="3">
    <citation type="journal article" date="2008" name="BMC Genomics">
        <title>The genome of the versatile nitrogen fixer Azorhizobium caulinodans ORS571.</title>
        <authorList>
            <person name="Lee KB."/>
            <person name="Backer P.D."/>
            <person name="Aono T."/>
            <person name="Liu CT."/>
            <person name="Suzuki S."/>
            <person name="Suzuki T."/>
            <person name="Kaneko T."/>
            <person name="Yamada M."/>
            <person name="Tabata S."/>
            <person name="Kupfer D.M."/>
            <person name="Najar F.Z."/>
            <person name="Wiley G.B."/>
            <person name="Roe B."/>
            <person name="Binnewies T.T."/>
            <person name="Ussery D.W."/>
            <person name="D'Haeze W."/>
            <person name="Herder J.D."/>
            <person name="Gevers D."/>
            <person name="Vereecke D."/>
            <person name="Holsters M."/>
            <person name="Oyaizu H."/>
        </authorList>
    </citation>
    <scope>NUCLEOTIDE SEQUENCE [LARGE SCALE GENOMIC DNA]</scope>
    <source>
        <strain evidence="10">ATCC 43989 / DSM 5975 / JCM 20966 / LMG 6465 / NBRC 14845 / NCIMB 13405 / ORS 571</strain>
    </source>
</reference>
<proteinExistence type="inferred from homology"/>
<keyword evidence="6 7" id="KW-0472">Membrane</keyword>
<dbReference type="InterPro" id="IPR035906">
    <property type="entry name" value="MetI-like_sf"/>
</dbReference>
<dbReference type="KEGG" id="azc:AZC_1869"/>
<feature type="transmembrane region" description="Helical" evidence="7">
    <location>
        <begin position="20"/>
        <end position="42"/>
    </location>
</feature>
<evidence type="ECO:0000259" key="8">
    <source>
        <dbReference type="PROSITE" id="PS50928"/>
    </source>
</evidence>
<reference evidence="9 10" key="4">
    <citation type="journal article" date="2009" name="Appl. Environ. Microbiol.">
        <title>Comparative genome-wide transcriptional profiling of Azorhizobium caulinodans ORS571 grown under free-living and symbiotic conditions.</title>
        <authorList>
            <person name="Tsukada S."/>
            <person name="Aono T."/>
            <person name="Akiba N."/>
            <person name="Lee KB."/>
            <person name="Liu CT."/>
            <person name="Toyazaki H."/>
            <person name="Oyaizu H."/>
        </authorList>
    </citation>
    <scope>NUCLEOTIDE SEQUENCE [LARGE SCALE GENOMIC DNA]</scope>
    <source>
        <strain evidence="10">ATCC 43989 / DSM 5975 / JCM 20966 / LMG 6465 / NBRC 14845 / NCIMB 13405 / ORS 571</strain>
    </source>
</reference>
<reference evidence="10" key="2">
    <citation type="submission" date="2007-04" db="EMBL/GenBank/DDBJ databases">
        <title>Complete genome sequence of the nitrogen-fixing bacterium Azorhizobium caulinodans ORS571.</title>
        <authorList>
            <person name="Lee K.B."/>
            <person name="Backer P.D."/>
            <person name="Aono T."/>
            <person name="Liu C.T."/>
            <person name="Suzuki S."/>
            <person name="Suzuki T."/>
            <person name="Kaneko T."/>
            <person name="Yamada M."/>
            <person name="Tabata S."/>
            <person name="Kupfer D.M."/>
            <person name="Najar F.Z."/>
            <person name="Wiley G.B."/>
            <person name="Roe B."/>
            <person name="Binnewies T."/>
            <person name="Ussery D."/>
            <person name="Vereecke D."/>
            <person name="Gevers D."/>
            <person name="Holsters M."/>
            <person name="Oyaizu H."/>
        </authorList>
    </citation>
    <scope>NUCLEOTIDE SEQUENCE [LARGE SCALE GENOMIC DNA]</scope>
    <source>
        <strain evidence="10">ATCC 43989 / DSM 5975 / JCM 20966 / LMG 6465 / NBRC 14845 / NCIMB 13405 / ORS 571</strain>
    </source>
</reference>
<dbReference type="Proteomes" id="UP000000270">
    <property type="component" value="Chromosome"/>
</dbReference>
<reference evidence="9 10" key="1">
    <citation type="journal article" date="2007" name="Appl. Environ. Microbiol.">
        <title>Rhizobial factors required for stem nodule maturation and maintenance in Sesbania rostrata-Azorhizobium caulinodans ORS571 symbiosis.</title>
        <authorList>
            <person name="Suzuki S."/>
            <person name="Aono T."/>
            <person name="Lee KB."/>
            <person name="Suzuki T."/>
            <person name="Liu CT."/>
            <person name="Miwa H."/>
            <person name="Wakao S."/>
            <person name="Iki T."/>
            <person name="Oyaizu H."/>
        </authorList>
    </citation>
    <scope>NUCLEOTIDE SEQUENCE [LARGE SCALE GENOMIC DNA]</scope>
    <source>
        <strain evidence="10">ATCC 43989 / DSM 5975 / JCM 20966 / LMG 6465 / NBRC 14845 / NCIMB 13405 / ORS 571</strain>
    </source>
</reference>
<dbReference type="InterPro" id="IPR050366">
    <property type="entry name" value="BP-dependent_transpt_permease"/>
</dbReference>
<dbReference type="eggNOG" id="COG1173">
    <property type="taxonomic scope" value="Bacteria"/>
</dbReference>
<feature type="transmembrane region" description="Helical" evidence="7">
    <location>
        <begin position="210"/>
        <end position="231"/>
    </location>
</feature>
<dbReference type="InterPro" id="IPR025966">
    <property type="entry name" value="OppC_N"/>
</dbReference>
<dbReference type="PROSITE" id="PS50928">
    <property type="entry name" value="ABC_TM1"/>
    <property type="match status" value="1"/>
</dbReference>
<evidence type="ECO:0000313" key="9">
    <source>
        <dbReference type="EMBL" id="BAF87867.1"/>
    </source>
</evidence>
<comment type="similarity">
    <text evidence="7">Belongs to the binding-protein-dependent transport system permease family.</text>
</comment>
<feature type="transmembrane region" description="Helical" evidence="7">
    <location>
        <begin position="177"/>
        <end position="198"/>
    </location>
</feature>
<keyword evidence="3" id="KW-1003">Cell membrane</keyword>
<dbReference type="GO" id="GO:0055085">
    <property type="term" value="P:transmembrane transport"/>
    <property type="evidence" value="ECO:0007669"/>
    <property type="project" value="InterPro"/>
</dbReference>
<reference evidence="9 10" key="6">
    <citation type="journal article" date="2011" name="Appl. Environ. Microbiol.">
        <title>Involvement of the azorhizobial chromosome partition gene (parA) in the onset of bacteroid differentiation during Sesbania rostrata stem nodule development.</title>
        <authorList>
            <person name="Liu CT."/>
            <person name="Lee KB."/>
            <person name="Wang YS."/>
            <person name="Peng MH."/>
            <person name="Lee KT."/>
            <person name="Suzuki S."/>
            <person name="Suzuki T."/>
            <person name="Oyaizu H."/>
        </authorList>
    </citation>
    <scope>NUCLEOTIDE SEQUENCE [LARGE SCALE GENOMIC DNA]</scope>
    <source>
        <strain evidence="10">ATCC 43989 / DSM 5975 / JCM 20966 / LMG 6465 / NBRC 14845 / NCIMB 13405 / ORS 571</strain>
    </source>
</reference>
<dbReference type="PANTHER" id="PTHR43386">
    <property type="entry name" value="OLIGOPEPTIDE TRANSPORT SYSTEM PERMEASE PROTEIN APPC"/>
    <property type="match status" value="1"/>
</dbReference>
<feature type="domain" description="ABC transmembrane type-1" evidence="8">
    <location>
        <begin position="89"/>
        <end position="273"/>
    </location>
</feature>
<evidence type="ECO:0000256" key="4">
    <source>
        <dbReference type="ARBA" id="ARBA00022692"/>
    </source>
</evidence>
<dbReference type="Gene3D" id="1.10.3720.10">
    <property type="entry name" value="MetI-like"/>
    <property type="match status" value="1"/>
</dbReference>
<keyword evidence="2 7" id="KW-0813">Transport</keyword>
<dbReference type="STRING" id="438753.AZC_1869"/>
<keyword evidence="10" id="KW-1185">Reference proteome</keyword>
<feature type="transmembrane region" description="Helical" evidence="7">
    <location>
        <begin position="87"/>
        <end position="113"/>
    </location>
</feature>
<evidence type="ECO:0000256" key="6">
    <source>
        <dbReference type="ARBA" id="ARBA00023136"/>
    </source>
</evidence>
<dbReference type="SUPFAM" id="SSF161098">
    <property type="entry name" value="MetI-like"/>
    <property type="match status" value="1"/>
</dbReference>
<protein>
    <submittedName>
        <fullName evidence="9">ABC transporter permease protein</fullName>
    </submittedName>
</protein>
<name>A8I2G2_AZOC5</name>
<evidence type="ECO:0000256" key="1">
    <source>
        <dbReference type="ARBA" id="ARBA00004651"/>
    </source>
</evidence>
<organism evidence="9 10">
    <name type="scientific">Azorhizobium caulinodans (strain ATCC 43989 / DSM 5975 / JCM 20966 / LMG 6465 / NBRC 14845 / NCIMB 13405 / ORS 571)</name>
    <dbReference type="NCBI Taxonomy" id="438753"/>
    <lineage>
        <taxon>Bacteria</taxon>
        <taxon>Pseudomonadati</taxon>
        <taxon>Pseudomonadota</taxon>
        <taxon>Alphaproteobacteria</taxon>
        <taxon>Hyphomicrobiales</taxon>
        <taxon>Xanthobacteraceae</taxon>
        <taxon>Azorhizobium</taxon>
    </lineage>
</organism>
<reference evidence="9 10" key="5">
    <citation type="journal article" date="2010" name="Appl. Environ. Microbiol.">
        <title>phrR-like gene praR of Azorhizobium caulinodans ORS571 is essential for symbiosis with Sesbania rostrata and is involved in expression of reb genes.</title>
        <authorList>
            <person name="Akiba N."/>
            <person name="Aono T."/>
            <person name="Toyazaki H."/>
            <person name="Sato S."/>
            <person name="Oyaizu H."/>
        </authorList>
    </citation>
    <scope>NUCLEOTIDE SEQUENCE [LARGE SCALE GENOMIC DNA]</scope>
    <source>
        <strain evidence="10">ATCC 43989 / DSM 5975 / JCM 20966 / LMG 6465 / NBRC 14845 / NCIMB 13405 / ORS 571</strain>
    </source>
</reference>
<dbReference type="GO" id="GO:0005886">
    <property type="term" value="C:plasma membrane"/>
    <property type="evidence" value="ECO:0007669"/>
    <property type="project" value="UniProtKB-SubCell"/>
</dbReference>
<evidence type="ECO:0000256" key="5">
    <source>
        <dbReference type="ARBA" id="ARBA00022989"/>
    </source>
</evidence>
<dbReference type="EMBL" id="AP009384">
    <property type="protein sequence ID" value="BAF87867.1"/>
    <property type="molecule type" value="Genomic_DNA"/>
</dbReference>
<dbReference type="RefSeq" id="WP_012170397.1">
    <property type="nucleotide sequence ID" value="NC_009937.1"/>
</dbReference>
<keyword evidence="4 7" id="KW-0812">Transmembrane</keyword>
<dbReference type="AlphaFoldDB" id="A8I2G2"/>
<gene>
    <name evidence="9" type="ordered locus">AZC_1869</name>
</gene>
<dbReference type="PANTHER" id="PTHR43386:SF6">
    <property type="entry name" value="ABC TRANSPORTER PERMEASE PROTEIN"/>
    <property type="match status" value="1"/>
</dbReference>
<dbReference type="Pfam" id="PF12911">
    <property type="entry name" value="OppC_N"/>
    <property type="match status" value="1"/>
</dbReference>
<evidence type="ECO:0000256" key="7">
    <source>
        <dbReference type="RuleBase" id="RU363032"/>
    </source>
</evidence>
<evidence type="ECO:0000256" key="3">
    <source>
        <dbReference type="ARBA" id="ARBA00022475"/>
    </source>
</evidence>
<feature type="transmembrane region" description="Helical" evidence="7">
    <location>
        <begin position="133"/>
        <end position="157"/>
    </location>
</feature>
<evidence type="ECO:0000313" key="10">
    <source>
        <dbReference type="Proteomes" id="UP000000270"/>
    </source>
</evidence>
<dbReference type="CDD" id="cd06261">
    <property type="entry name" value="TM_PBP2"/>
    <property type="match status" value="1"/>
</dbReference>
<keyword evidence="5 7" id="KW-1133">Transmembrane helix</keyword>
<comment type="subcellular location">
    <subcellularLocation>
        <location evidence="1 7">Cell membrane</location>
        <topology evidence="1 7">Multi-pass membrane protein</topology>
    </subcellularLocation>
</comment>
<feature type="transmembrane region" description="Helical" evidence="7">
    <location>
        <begin position="251"/>
        <end position="273"/>
    </location>
</feature>